<protein>
    <submittedName>
        <fullName evidence="3">Acyl-coenzyme A:6-aminopenicillanic acid acyl-transferase</fullName>
    </submittedName>
</protein>
<feature type="domain" description="Peptidase C45 hydrolase" evidence="2">
    <location>
        <begin position="206"/>
        <end position="431"/>
    </location>
</feature>
<dbReference type="Gene3D" id="3.60.60.10">
    <property type="entry name" value="Penicillin V Acylase, Chain A"/>
    <property type="match status" value="1"/>
</dbReference>
<dbReference type="InterPro" id="IPR005079">
    <property type="entry name" value="Peptidase_C45_hydrolase"/>
</dbReference>
<dbReference type="RefSeq" id="WP_089838837.1">
    <property type="nucleotide sequence ID" value="NZ_FNBN01000016.1"/>
</dbReference>
<dbReference type="Pfam" id="PF03417">
    <property type="entry name" value="AAT"/>
    <property type="match status" value="1"/>
</dbReference>
<evidence type="ECO:0000313" key="4">
    <source>
        <dbReference type="Proteomes" id="UP000199045"/>
    </source>
</evidence>
<dbReference type="InterPro" id="IPR011990">
    <property type="entry name" value="TPR-like_helical_dom_sf"/>
</dbReference>
<dbReference type="InterPro" id="IPR047794">
    <property type="entry name" value="C45_proenzyme-like"/>
</dbReference>
<gene>
    <name evidence="3" type="ORF">SAMN04488121_11610</name>
</gene>
<reference evidence="3 4" key="1">
    <citation type="submission" date="2016-10" db="EMBL/GenBank/DDBJ databases">
        <authorList>
            <person name="de Groot N.N."/>
        </authorList>
    </citation>
    <scope>NUCLEOTIDE SEQUENCE [LARGE SCALE GENOMIC DNA]</scope>
    <source>
        <strain evidence="3 4">DSM 527</strain>
    </source>
</reference>
<sequence>MALNKGKKRNGWRRLGRALLYVTGTIVLLLIILVIYVVSVSHIDPPAIANKQSLQWQRKALDSTSYTLGNSWFRKSESGLYEMYVEGKPFERGVVEGKLSAELIQRQEDHFTDQIKKMIPSQSYLKFLRYFVGFFNRNLADNIAEENKEEIYGISFSASDKYDFIGTNYERILNYHAAHDIGHALQNMALVACTSFGTWNGASADSSLIIGRNFDFYVGDKFAEDKIVAFYHPEKGYRFMTVTWGGFTGVASGMNEKGLTVTINADKSDIPTGSATPVSLVAREVLQYAKNIDEAWAIASKHKMFVSESFLVGSAEDNRAAIIEKTPEKMDMYDPKDQFITCTNHFQGATLGKEDKNIKQRDETASGYRFNRLSELLQQHGPNTVQKTVDILRDRYGLHGENIGMGNERAINQLIAHHAVVFEPKKKMVWVSTAPWQLGKFVAYNLDSVFNMKGLQYDHEIYDSSQTIAADPFLQTQDYKSFVAFRAMKADIMDGKEVDVKQLISLNPEYYHAYVLAGDYEFKRKQYKAAEGYYKTALTKVIATKAEEDHIRKQLEKCAKSN</sequence>
<proteinExistence type="predicted"/>
<dbReference type="SUPFAM" id="SSF48452">
    <property type="entry name" value="TPR-like"/>
    <property type="match status" value="1"/>
</dbReference>
<evidence type="ECO:0000256" key="1">
    <source>
        <dbReference type="SAM" id="Phobius"/>
    </source>
</evidence>
<evidence type="ECO:0000313" key="3">
    <source>
        <dbReference type="EMBL" id="SDH61873.1"/>
    </source>
</evidence>
<dbReference type="PANTHER" id="PTHR35190">
    <property type="entry name" value="PROTEIN DCD1B"/>
    <property type="match status" value="1"/>
</dbReference>
<feature type="transmembrane region" description="Helical" evidence="1">
    <location>
        <begin position="18"/>
        <end position="38"/>
    </location>
</feature>
<organism evidence="3 4">
    <name type="scientific">Chitinophaga filiformis</name>
    <name type="common">Myxococcus filiformis</name>
    <name type="synonym">Flexibacter filiformis</name>
    <dbReference type="NCBI Taxonomy" id="104663"/>
    <lineage>
        <taxon>Bacteria</taxon>
        <taxon>Pseudomonadati</taxon>
        <taxon>Bacteroidota</taxon>
        <taxon>Chitinophagia</taxon>
        <taxon>Chitinophagales</taxon>
        <taxon>Chitinophagaceae</taxon>
        <taxon>Chitinophaga</taxon>
    </lineage>
</organism>
<keyword evidence="1" id="KW-0472">Membrane</keyword>
<dbReference type="GO" id="GO:0016740">
    <property type="term" value="F:transferase activity"/>
    <property type="evidence" value="ECO:0007669"/>
    <property type="project" value="UniProtKB-KW"/>
</dbReference>
<keyword evidence="1" id="KW-0812">Transmembrane</keyword>
<accession>A0A1G8DW17</accession>
<dbReference type="AlphaFoldDB" id="A0A1G8DW17"/>
<dbReference type="PANTHER" id="PTHR35190:SF2">
    <property type="entry name" value="PROTEIN DCD1B"/>
    <property type="match status" value="1"/>
</dbReference>
<dbReference type="Proteomes" id="UP000199045">
    <property type="component" value="Unassembled WGS sequence"/>
</dbReference>
<name>A0A1G8DW17_CHIFI</name>
<dbReference type="OrthoDB" id="5480874at2"/>
<keyword evidence="3" id="KW-0808">Transferase</keyword>
<keyword evidence="1" id="KW-1133">Transmembrane helix</keyword>
<evidence type="ECO:0000259" key="2">
    <source>
        <dbReference type="Pfam" id="PF03417"/>
    </source>
</evidence>
<dbReference type="EMBL" id="FNBN01000016">
    <property type="protein sequence ID" value="SDH61873.1"/>
    <property type="molecule type" value="Genomic_DNA"/>
</dbReference>
<dbReference type="InterPro" id="IPR047803">
    <property type="entry name" value="DCD1A/B-like"/>
</dbReference>
<dbReference type="STRING" id="104663.SAMN04488121_11610"/>
<dbReference type="NCBIfam" id="NF040521">
    <property type="entry name" value="C45_proenzyme"/>
    <property type="match status" value="1"/>
</dbReference>